<evidence type="ECO:0000313" key="3">
    <source>
        <dbReference type="EMBL" id="SEH32398.1"/>
    </source>
</evidence>
<keyword evidence="1" id="KW-0472">Membrane</keyword>
<evidence type="ECO:0000256" key="1">
    <source>
        <dbReference type="SAM" id="Phobius"/>
    </source>
</evidence>
<gene>
    <name evidence="3" type="ORF">SAMN04244559_01237</name>
</gene>
<dbReference type="Pfam" id="PF14020">
    <property type="entry name" value="DUF4236"/>
    <property type="match status" value="1"/>
</dbReference>
<name>A0A1H6HE21_MAGFU</name>
<evidence type="ECO:0000259" key="2">
    <source>
        <dbReference type="Pfam" id="PF14020"/>
    </source>
</evidence>
<keyword evidence="1" id="KW-0812">Transmembrane</keyword>
<feature type="transmembrane region" description="Helical" evidence="1">
    <location>
        <begin position="70"/>
        <end position="89"/>
    </location>
</feature>
<dbReference type="Proteomes" id="UP000182983">
    <property type="component" value="Unassembled WGS sequence"/>
</dbReference>
<accession>A0A1H6HE21</accession>
<dbReference type="RefSeq" id="WP_021130896.1">
    <property type="nucleotide sequence ID" value="NZ_FNWO01000004.1"/>
</dbReference>
<dbReference type="OrthoDB" id="9806903at2"/>
<protein>
    <recommendedName>
        <fullName evidence="2">DUF4236 domain-containing protein</fullName>
    </recommendedName>
</protein>
<organism evidence="3 4">
    <name type="scientific">Magnetospirillum fulvum</name>
    <name type="common">Rhodospirillum fulvum</name>
    <dbReference type="NCBI Taxonomy" id="1082"/>
    <lineage>
        <taxon>Bacteria</taxon>
        <taxon>Pseudomonadati</taxon>
        <taxon>Pseudomonadota</taxon>
        <taxon>Alphaproteobacteria</taxon>
        <taxon>Rhodospirillales</taxon>
        <taxon>Rhodospirillaceae</taxon>
        <taxon>Magnetospirillum</taxon>
    </lineage>
</organism>
<dbReference type="AlphaFoldDB" id="A0A1H6HE21"/>
<feature type="domain" description="DUF4236" evidence="2">
    <location>
        <begin position="3"/>
        <end position="56"/>
    </location>
</feature>
<sequence length="90" mass="9271">MGLRFRKILKIAPGLWINLSKSGGSLSVGGKGATLNIGRDGVRSTLGVPGSGLSYSDRISLRRGAARPSAISIAIFVLALGLAAATLFFK</sequence>
<dbReference type="EMBL" id="FNWO01000004">
    <property type="protein sequence ID" value="SEH32398.1"/>
    <property type="molecule type" value="Genomic_DNA"/>
</dbReference>
<keyword evidence="1" id="KW-1133">Transmembrane helix</keyword>
<proteinExistence type="predicted"/>
<keyword evidence="4" id="KW-1185">Reference proteome</keyword>
<evidence type="ECO:0000313" key="4">
    <source>
        <dbReference type="Proteomes" id="UP000182983"/>
    </source>
</evidence>
<dbReference type="InterPro" id="IPR025330">
    <property type="entry name" value="DUF4236"/>
</dbReference>
<reference evidence="4" key="1">
    <citation type="submission" date="2016-10" db="EMBL/GenBank/DDBJ databases">
        <authorList>
            <person name="Varghese N."/>
            <person name="Submissions S."/>
        </authorList>
    </citation>
    <scope>NUCLEOTIDE SEQUENCE [LARGE SCALE GENOMIC DNA]</scope>
    <source>
        <strain evidence="4">DSM 13234</strain>
    </source>
</reference>